<gene>
    <name evidence="1" type="ORF">H6X83_00050</name>
</gene>
<name>A0A7G9WHE1_9FIRM</name>
<sequence length="81" mass="9173">MLSQNKQRTRVLAAFAGPELFNVSGLKKQCDRSLALFGADYQRSVGSYLELQQVRAGSACRQEDIPLWMKFKTKTTEKSLM</sequence>
<evidence type="ECO:0000313" key="1">
    <source>
        <dbReference type="EMBL" id="QNO18103.1"/>
    </source>
</evidence>
<protein>
    <submittedName>
        <fullName evidence="1">Uncharacterized protein</fullName>
    </submittedName>
</protein>
<dbReference type="EMBL" id="CP060696">
    <property type="protein sequence ID" value="QNO18103.1"/>
    <property type="molecule type" value="Genomic_DNA"/>
</dbReference>
<accession>A0A7G9WHE1</accession>
<proteinExistence type="predicted"/>
<keyword evidence="2" id="KW-1185">Reference proteome</keyword>
<dbReference type="RefSeq" id="WP_212507168.1">
    <property type="nucleotide sequence ID" value="NZ_CP060696.1"/>
</dbReference>
<organism evidence="1 2">
    <name type="scientific">Caproicibacterium amylolyticum</name>
    <dbReference type="NCBI Taxonomy" id="2766537"/>
    <lineage>
        <taxon>Bacteria</taxon>
        <taxon>Bacillati</taxon>
        <taxon>Bacillota</taxon>
        <taxon>Clostridia</taxon>
        <taxon>Eubacteriales</taxon>
        <taxon>Oscillospiraceae</taxon>
        <taxon>Caproicibacterium</taxon>
    </lineage>
</organism>
<evidence type="ECO:0000313" key="2">
    <source>
        <dbReference type="Proteomes" id="UP000516046"/>
    </source>
</evidence>
<reference evidence="1 2" key="1">
    <citation type="submission" date="2020-08" db="EMBL/GenBank/DDBJ databases">
        <authorList>
            <person name="Ren C."/>
            <person name="Gu Y."/>
            <person name="Xu Y."/>
        </authorList>
    </citation>
    <scope>NUCLEOTIDE SEQUENCE [LARGE SCALE GENOMIC DNA]</scope>
    <source>
        <strain evidence="1 2">LBM18003</strain>
    </source>
</reference>
<dbReference type="KEGG" id="caml:H6X83_00050"/>
<dbReference type="AlphaFoldDB" id="A0A7G9WHE1"/>
<dbReference type="Proteomes" id="UP000516046">
    <property type="component" value="Chromosome"/>
</dbReference>